<dbReference type="eggNOG" id="COG2814">
    <property type="taxonomic scope" value="Bacteria"/>
</dbReference>
<dbReference type="EMBL" id="CP001472">
    <property type="protein sequence ID" value="ACO32307.1"/>
    <property type="molecule type" value="Genomic_DNA"/>
</dbReference>
<dbReference type="FunCoup" id="C1F5Z5">
    <property type="interactions" value="300"/>
</dbReference>
<evidence type="ECO:0000256" key="5">
    <source>
        <dbReference type="ARBA" id="ARBA00022989"/>
    </source>
</evidence>
<gene>
    <name evidence="9" type="ordered locus">ACP_1404</name>
</gene>
<keyword evidence="10" id="KW-1185">Reference proteome</keyword>
<evidence type="ECO:0000256" key="6">
    <source>
        <dbReference type="ARBA" id="ARBA00023136"/>
    </source>
</evidence>
<dbReference type="InterPro" id="IPR011701">
    <property type="entry name" value="MFS"/>
</dbReference>
<keyword evidence="4 7" id="KW-0812">Transmembrane</keyword>
<evidence type="ECO:0000256" key="1">
    <source>
        <dbReference type="ARBA" id="ARBA00004651"/>
    </source>
</evidence>
<comment type="subcellular location">
    <subcellularLocation>
        <location evidence="1">Cell membrane</location>
        <topology evidence="1">Multi-pass membrane protein</topology>
    </subcellularLocation>
</comment>
<feature type="transmembrane region" description="Helical" evidence="7">
    <location>
        <begin position="268"/>
        <end position="294"/>
    </location>
</feature>
<feature type="transmembrane region" description="Helical" evidence="7">
    <location>
        <begin position="436"/>
        <end position="454"/>
    </location>
</feature>
<dbReference type="Proteomes" id="UP000002207">
    <property type="component" value="Chromosome"/>
</dbReference>
<dbReference type="PANTHER" id="PTHR42718:SF46">
    <property type="entry name" value="BLR6921 PROTEIN"/>
    <property type="match status" value="1"/>
</dbReference>
<feature type="transmembrane region" description="Helical" evidence="7">
    <location>
        <begin position="54"/>
        <end position="73"/>
    </location>
</feature>
<feature type="transmembrane region" description="Helical" evidence="7">
    <location>
        <begin position="170"/>
        <end position="193"/>
    </location>
</feature>
<dbReference type="OrthoDB" id="102502at2"/>
<feature type="transmembrane region" description="Helical" evidence="7">
    <location>
        <begin position="85"/>
        <end position="104"/>
    </location>
</feature>
<dbReference type="InterPro" id="IPR020846">
    <property type="entry name" value="MFS_dom"/>
</dbReference>
<dbReference type="HOGENOM" id="CLU_000960_28_0_0"/>
<dbReference type="InterPro" id="IPR004638">
    <property type="entry name" value="EmrB-like"/>
</dbReference>
<dbReference type="AlphaFoldDB" id="C1F5Z5"/>
<evidence type="ECO:0000313" key="10">
    <source>
        <dbReference type="Proteomes" id="UP000002207"/>
    </source>
</evidence>
<sequence>MDRAAGTGMEKLPPGIWKIVAVTVCGTLLAQMDATVVNVSLSQLAADLHASLQWIQWVTSGYLLALALTLPLNGWLVERLGAKRVYLLCFTGFTLSSALCAMSWSANSLIGFRILQGMSGGLMAPMAQLMIAKAAGKQMARVAGYAIVPVLLGPVAGPVLAGTVLQYATWHWLFLINVPIGVLGIVLAILFLPRDGHEERSSRKLDIGGLLLLSPALVLLLYGMEHLNEHAGLAAFGLSLALLAGFFYKARRDGERALLDLKLFRRRVFATAAITQFTGNGLLFAVQMLVPVYLMRGAGESPSMTGWLMAPMGMGMMITSPLVGRLTQRYGIRGTSSRGAMLALVSTLMLIYLSIERLNPWLVGMVLFLRGMGTSAVGIPSMSAAYASVPRAELPMATTSMNIVQRLGGPTLTTLCAGFLGWRLGGAQIGAGRPGAFPESFALLCGLQLLLWLATLRLPRDMEEAEESKKTAAAA</sequence>
<organism evidence="9 10">
    <name type="scientific">Acidobacterium capsulatum (strain ATCC 51196 / DSM 11244 / BCRC 80197 / JCM 7670 / NBRC 15755 / NCIMB 13165 / 161)</name>
    <dbReference type="NCBI Taxonomy" id="240015"/>
    <lineage>
        <taxon>Bacteria</taxon>
        <taxon>Pseudomonadati</taxon>
        <taxon>Acidobacteriota</taxon>
        <taxon>Terriglobia</taxon>
        <taxon>Terriglobales</taxon>
        <taxon>Acidobacteriaceae</taxon>
        <taxon>Acidobacterium</taxon>
    </lineage>
</organism>
<dbReference type="GO" id="GO:0005886">
    <property type="term" value="C:plasma membrane"/>
    <property type="evidence" value="ECO:0007669"/>
    <property type="project" value="UniProtKB-SubCell"/>
</dbReference>
<evidence type="ECO:0000313" key="9">
    <source>
        <dbReference type="EMBL" id="ACO32307.1"/>
    </source>
</evidence>
<dbReference type="SUPFAM" id="SSF103473">
    <property type="entry name" value="MFS general substrate transporter"/>
    <property type="match status" value="1"/>
</dbReference>
<dbReference type="Gene3D" id="1.20.1250.20">
    <property type="entry name" value="MFS general substrate transporter like domains"/>
    <property type="match status" value="1"/>
</dbReference>
<proteinExistence type="predicted"/>
<dbReference type="Pfam" id="PF07690">
    <property type="entry name" value="MFS_1"/>
    <property type="match status" value="1"/>
</dbReference>
<feature type="transmembrane region" description="Helical" evidence="7">
    <location>
        <begin position="110"/>
        <end position="131"/>
    </location>
</feature>
<dbReference type="PANTHER" id="PTHR42718">
    <property type="entry name" value="MAJOR FACILITATOR SUPERFAMILY MULTIDRUG TRANSPORTER MFSC"/>
    <property type="match status" value="1"/>
</dbReference>
<dbReference type="KEGG" id="aca:ACP_1404"/>
<keyword evidence="6 7" id="KW-0472">Membrane</keyword>
<dbReference type="PROSITE" id="PS50850">
    <property type="entry name" value="MFS"/>
    <property type="match status" value="1"/>
</dbReference>
<dbReference type="NCBIfam" id="TIGR00711">
    <property type="entry name" value="efflux_EmrB"/>
    <property type="match status" value="1"/>
</dbReference>
<evidence type="ECO:0000256" key="7">
    <source>
        <dbReference type="SAM" id="Phobius"/>
    </source>
</evidence>
<feature type="transmembrane region" description="Helical" evidence="7">
    <location>
        <begin position="230"/>
        <end position="248"/>
    </location>
</feature>
<evidence type="ECO:0000256" key="4">
    <source>
        <dbReference type="ARBA" id="ARBA00022692"/>
    </source>
</evidence>
<protein>
    <submittedName>
        <fullName evidence="9">Drug resistance transporter, EmrB/QacA subfamily</fullName>
    </submittedName>
</protein>
<evidence type="ECO:0000259" key="8">
    <source>
        <dbReference type="PROSITE" id="PS50850"/>
    </source>
</evidence>
<dbReference type="GO" id="GO:0022857">
    <property type="term" value="F:transmembrane transporter activity"/>
    <property type="evidence" value="ECO:0007669"/>
    <property type="project" value="InterPro"/>
</dbReference>
<feature type="domain" description="Major facilitator superfamily (MFS) profile" evidence="8">
    <location>
        <begin position="19"/>
        <end position="463"/>
    </location>
</feature>
<dbReference type="InParanoid" id="C1F5Z5"/>
<dbReference type="STRING" id="240015.ACP_1404"/>
<evidence type="ECO:0000256" key="2">
    <source>
        <dbReference type="ARBA" id="ARBA00022448"/>
    </source>
</evidence>
<dbReference type="Gene3D" id="1.20.1720.10">
    <property type="entry name" value="Multidrug resistance protein D"/>
    <property type="match status" value="1"/>
</dbReference>
<keyword evidence="3" id="KW-1003">Cell membrane</keyword>
<evidence type="ECO:0000256" key="3">
    <source>
        <dbReference type="ARBA" id="ARBA00022475"/>
    </source>
</evidence>
<keyword evidence="2" id="KW-0813">Transport</keyword>
<feature type="transmembrane region" description="Helical" evidence="7">
    <location>
        <begin position="143"/>
        <end position="164"/>
    </location>
</feature>
<feature type="transmembrane region" description="Helical" evidence="7">
    <location>
        <begin position="407"/>
        <end position="424"/>
    </location>
</feature>
<accession>C1F5Z5</accession>
<keyword evidence="5 7" id="KW-1133">Transmembrane helix</keyword>
<name>C1F5Z5_ACIC5</name>
<feature type="transmembrane region" description="Helical" evidence="7">
    <location>
        <begin position="361"/>
        <end position="386"/>
    </location>
</feature>
<reference evidence="9 10" key="1">
    <citation type="journal article" date="2009" name="Appl. Environ. Microbiol.">
        <title>Three genomes from the phylum Acidobacteria provide insight into the lifestyles of these microorganisms in soils.</title>
        <authorList>
            <person name="Ward N.L."/>
            <person name="Challacombe J.F."/>
            <person name="Janssen P.H."/>
            <person name="Henrissat B."/>
            <person name="Coutinho P.M."/>
            <person name="Wu M."/>
            <person name="Xie G."/>
            <person name="Haft D.H."/>
            <person name="Sait M."/>
            <person name="Badger J."/>
            <person name="Barabote R.D."/>
            <person name="Bradley B."/>
            <person name="Brettin T.S."/>
            <person name="Brinkac L.M."/>
            <person name="Bruce D."/>
            <person name="Creasy T."/>
            <person name="Daugherty S.C."/>
            <person name="Davidsen T.M."/>
            <person name="DeBoy R.T."/>
            <person name="Detter J.C."/>
            <person name="Dodson R.J."/>
            <person name="Durkin A.S."/>
            <person name="Ganapathy A."/>
            <person name="Gwinn-Giglio M."/>
            <person name="Han C.S."/>
            <person name="Khouri H."/>
            <person name="Kiss H."/>
            <person name="Kothari S.P."/>
            <person name="Madupu R."/>
            <person name="Nelson K.E."/>
            <person name="Nelson W.C."/>
            <person name="Paulsen I."/>
            <person name="Penn K."/>
            <person name="Ren Q."/>
            <person name="Rosovitz M.J."/>
            <person name="Selengut J.D."/>
            <person name="Shrivastava S."/>
            <person name="Sullivan S.A."/>
            <person name="Tapia R."/>
            <person name="Thompson L.S."/>
            <person name="Watkins K.L."/>
            <person name="Yang Q."/>
            <person name="Yu C."/>
            <person name="Zafar N."/>
            <person name="Zhou L."/>
            <person name="Kuske C.R."/>
        </authorList>
    </citation>
    <scope>NUCLEOTIDE SEQUENCE [LARGE SCALE GENOMIC DNA]</scope>
    <source>
        <strain evidence="10">ATCC 51196 / DSM 11244 / BCRC 80197 / JCM 7670 / NBRC 15755 / NCIMB 13165 / 161</strain>
    </source>
</reference>
<feature type="transmembrane region" description="Helical" evidence="7">
    <location>
        <begin position="306"/>
        <end position="327"/>
    </location>
</feature>
<dbReference type="InterPro" id="IPR036259">
    <property type="entry name" value="MFS_trans_sf"/>
</dbReference>
<feature type="transmembrane region" description="Helical" evidence="7">
    <location>
        <begin position="339"/>
        <end position="355"/>
    </location>
</feature>
<feature type="transmembrane region" description="Helical" evidence="7">
    <location>
        <begin position="205"/>
        <end position="224"/>
    </location>
</feature>